<reference evidence="1 2" key="1">
    <citation type="submission" date="2020-08" db="EMBL/GenBank/DDBJ databases">
        <title>Genomic Encyclopedia of Type Strains, Phase IV (KMG-IV): sequencing the most valuable type-strain genomes for metagenomic binning, comparative biology and taxonomic classification.</title>
        <authorList>
            <person name="Goeker M."/>
        </authorList>
    </citation>
    <scope>NUCLEOTIDE SEQUENCE [LARGE SCALE GENOMIC DNA]</scope>
    <source>
        <strain evidence="1 2">DSM 45385</strain>
    </source>
</reference>
<sequence length="152" mass="17578">MNPVLLGVTETSLPPDNCMIIVVGVRYDEMIKVDFRNRRMCYGGLDMLYLMSETEFLHDSHVRLEAWTSEPPPTKGWEEEEHTRIRLTEGRMYVSGMMEFAASPEIPTGAPGHYHVQVYASGRHEARRLAFDPEVEEIPPDVERFLVRVWPE</sequence>
<comment type="caution">
    <text evidence="1">The sequence shown here is derived from an EMBL/GenBank/DDBJ whole genome shotgun (WGS) entry which is preliminary data.</text>
</comment>
<name>A0A7W8AFV0_9ACTN</name>
<dbReference type="EMBL" id="JACHIN010000020">
    <property type="protein sequence ID" value="MBB5084003.1"/>
    <property type="molecule type" value="Genomic_DNA"/>
</dbReference>
<organism evidence="1 2">
    <name type="scientific">Nonomuraea endophytica</name>
    <dbReference type="NCBI Taxonomy" id="714136"/>
    <lineage>
        <taxon>Bacteria</taxon>
        <taxon>Bacillati</taxon>
        <taxon>Actinomycetota</taxon>
        <taxon>Actinomycetes</taxon>
        <taxon>Streptosporangiales</taxon>
        <taxon>Streptosporangiaceae</taxon>
        <taxon>Nonomuraea</taxon>
    </lineage>
</organism>
<dbReference type="RefSeq" id="WP_184973574.1">
    <property type="nucleotide sequence ID" value="NZ_JACHIN010000020.1"/>
</dbReference>
<protein>
    <submittedName>
        <fullName evidence="1">Uncharacterized protein</fullName>
    </submittedName>
</protein>
<evidence type="ECO:0000313" key="1">
    <source>
        <dbReference type="EMBL" id="MBB5084003.1"/>
    </source>
</evidence>
<dbReference type="Proteomes" id="UP000568380">
    <property type="component" value="Unassembled WGS sequence"/>
</dbReference>
<proteinExistence type="predicted"/>
<keyword evidence="2" id="KW-1185">Reference proteome</keyword>
<evidence type="ECO:0000313" key="2">
    <source>
        <dbReference type="Proteomes" id="UP000568380"/>
    </source>
</evidence>
<gene>
    <name evidence="1" type="ORF">HNR40_009511</name>
</gene>
<dbReference type="AlphaFoldDB" id="A0A7W8AFV0"/>
<accession>A0A7W8AFV0</accession>